<dbReference type="AlphaFoldDB" id="A0A6G1JIF5"/>
<feature type="domain" description="Glycosyl hydrolase family 81 N-terminal" evidence="10">
    <location>
        <begin position="210"/>
        <end position="532"/>
    </location>
</feature>
<feature type="region of interest" description="Disordered" evidence="9">
    <location>
        <begin position="165"/>
        <end position="186"/>
    </location>
</feature>
<reference evidence="12" key="1">
    <citation type="journal article" date="2020" name="Stud. Mycol.">
        <title>101 Dothideomycetes genomes: a test case for predicting lifestyles and emergence of pathogens.</title>
        <authorList>
            <person name="Haridas S."/>
            <person name="Albert R."/>
            <person name="Binder M."/>
            <person name="Bloem J."/>
            <person name="Labutti K."/>
            <person name="Salamov A."/>
            <person name="Andreopoulos B."/>
            <person name="Baker S."/>
            <person name="Barry K."/>
            <person name="Bills G."/>
            <person name="Bluhm B."/>
            <person name="Cannon C."/>
            <person name="Castanera R."/>
            <person name="Culley D."/>
            <person name="Daum C."/>
            <person name="Ezra D."/>
            <person name="Gonzalez J."/>
            <person name="Henrissat B."/>
            <person name="Kuo A."/>
            <person name="Liang C."/>
            <person name="Lipzen A."/>
            <person name="Lutzoni F."/>
            <person name="Magnuson J."/>
            <person name="Mondo S."/>
            <person name="Nolan M."/>
            <person name="Ohm R."/>
            <person name="Pangilinan J."/>
            <person name="Park H.-J."/>
            <person name="Ramirez L."/>
            <person name="Alfaro M."/>
            <person name="Sun H."/>
            <person name="Tritt A."/>
            <person name="Yoshinaga Y."/>
            <person name="Zwiers L.-H."/>
            <person name="Turgeon B."/>
            <person name="Goodwin S."/>
            <person name="Spatafora J."/>
            <person name="Crous P."/>
            <person name="Grigoriev I."/>
        </authorList>
    </citation>
    <scope>NUCLEOTIDE SEQUENCE</scope>
    <source>
        <strain evidence="12">CBS 122367</strain>
    </source>
</reference>
<evidence type="ECO:0000256" key="1">
    <source>
        <dbReference type="ARBA" id="ARBA00000382"/>
    </source>
</evidence>
<dbReference type="Gene3D" id="2.70.98.30">
    <property type="entry name" value="Golgi alpha-mannosidase II, domain 4"/>
    <property type="match status" value="1"/>
</dbReference>
<dbReference type="PANTHER" id="PTHR31983:SF0">
    <property type="entry name" value="GLUCAN ENDO-1,3-BETA-D-GLUCOSIDASE 2"/>
    <property type="match status" value="1"/>
</dbReference>
<keyword evidence="5" id="KW-0119">Carbohydrate metabolism</keyword>
<dbReference type="GO" id="GO:0009986">
    <property type="term" value="C:cell surface"/>
    <property type="evidence" value="ECO:0007669"/>
    <property type="project" value="TreeGrafter"/>
</dbReference>
<dbReference type="GO" id="GO:0042973">
    <property type="term" value="F:glucan endo-1,3-beta-D-glucosidase activity"/>
    <property type="evidence" value="ECO:0007669"/>
    <property type="project" value="UniProtKB-EC"/>
</dbReference>
<keyword evidence="6" id="KW-0326">Glycosidase</keyword>
<evidence type="ECO:0000256" key="4">
    <source>
        <dbReference type="ARBA" id="ARBA00022801"/>
    </source>
</evidence>
<evidence type="ECO:0000256" key="2">
    <source>
        <dbReference type="ARBA" id="ARBA00010730"/>
    </source>
</evidence>
<proteinExistence type="inferred from homology"/>
<evidence type="ECO:0000259" key="11">
    <source>
        <dbReference type="Pfam" id="PF17652"/>
    </source>
</evidence>
<dbReference type="OrthoDB" id="4473401at2759"/>
<comment type="catalytic activity">
    <reaction evidence="1">
        <text>Hydrolysis of (1-&gt;3)-beta-D-glucosidic linkages in (1-&gt;3)-beta-D-glucans.</text>
        <dbReference type="EC" id="3.2.1.39"/>
    </reaction>
</comment>
<dbReference type="PANTHER" id="PTHR31983">
    <property type="entry name" value="ENDO-1,3(4)-BETA-GLUCANASE 1"/>
    <property type="match status" value="1"/>
</dbReference>
<organism evidence="12 13">
    <name type="scientific">Lentithecium fluviatile CBS 122367</name>
    <dbReference type="NCBI Taxonomy" id="1168545"/>
    <lineage>
        <taxon>Eukaryota</taxon>
        <taxon>Fungi</taxon>
        <taxon>Dikarya</taxon>
        <taxon>Ascomycota</taxon>
        <taxon>Pezizomycotina</taxon>
        <taxon>Dothideomycetes</taxon>
        <taxon>Pleosporomycetidae</taxon>
        <taxon>Pleosporales</taxon>
        <taxon>Massarineae</taxon>
        <taxon>Lentitheciaceae</taxon>
        <taxon>Lentithecium</taxon>
    </lineage>
</organism>
<dbReference type="EMBL" id="MU005571">
    <property type="protein sequence ID" value="KAF2689955.1"/>
    <property type="molecule type" value="Genomic_DNA"/>
</dbReference>
<dbReference type="Pfam" id="PF03639">
    <property type="entry name" value="Glyco_hydro_81"/>
    <property type="match status" value="1"/>
</dbReference>
<dbReference type="GO" id="GO:0052861">
    <property type="term" value="F:endo-1,3(4)-beta-glucanase activity"/>
    <property type="evidence" value="ECO:0007669"/>
    <property type="project" value="InterPro"/>
</dbReference>
<feature type="domain" description="Glycosyl hydrolase family 81 C-terminal" evidence="11">
    <location>
        <begin position="544"/>
        <end position="876"/>
    </location>
</feature>
<keyword evidence="8" id="KW-0624">Polysaccharide degradation</keyword>
<evidence type="ECO:0000259" key="10">
    <source>
        <dbReference type="Pfam" id="PF03639"/>
    </source>
</evidence>
<keyword evidence="4 12" id="KW-0378">Hydrolase</keyword>
<dbReference type="Pfam" id="PF17652">
    <property type="entry name" value="Glyco_hydro81C"/>
    <property type="match status" value="1"/>
</dbReference>
<evidence type="ECO:0000256" key="6">
    <source>
        <dbReference type="ARBA" id="ARBA00023295"/>
    </source>
</evidence>
<dbReference type="Proteomes" id="UP000799291">
    <property type="component" value="Unassembled WGS sequence"/>
</dbReference>
<dbReference type="InterPro" id="IPR040720">
    <property type="entry name" value="GH81_C"/>
</dbReference>
<dbReference type="Gene3D" id="1.10.287.1170">
    <property type="entry name" value="glycoside hydrolase family 81 endo-[beta] glucanase"/>
    <property type="match status" value="1"/>
</dbReference>
<dbReference type="Gene3D" id="1.20.5.420">
    <property type="entry name" value="Immunoglobulin FC, subunit C"/>
    <property type="match status" value="1"/>
</dbReference>
<sequence>MSVNTGEFVLNDDVWDDNGGAAIDAADTLRIPINSIRRYAQDRDNERSIISGFILCKLCLLHHQTKEEQPPYNTHPSHFPNNIPKSFRSVLHKRLARRFPNFTNKLRSQHGASLAYKVGSFTGASLLPGIFSAIDINNLLFHRHRPQQLLHPLSPRGSLLQIRRQRPWASVDRSSQRPPPTNTDVIPADNIFVPIQADNILPQIPIGQHHSVPRKGIEDDEYRTLHTNKFYANAFLGEQNQPIWTHPYSLWWGKGGREPGYFATWGMNVGHAELEDLAYGEGNPARNFLNPKKQSIIVSARELDGETILTTDTHLPFSVNINLKKGNGENAPKMTFPVVQGMGFVTAGYQNACPMIQTAGLGFKEISSPLTIGKSVKYRIKDMDGRNWVMYVNLAAGTVYDAAMLTMVDNHTFILPDGFRGTIQIAKNPLGAEGEAIYDEAFGTFVVEGTLTGTVNDTRGSYSFNYTRIGPSRPLVFILPHHVQSLDPELKPALMRLQLRTTTKGPTTAIFADRLTFIEPNLPVTMSFGPWIPNTPTTRIRYPPDVLAFLAAVAERDLRRAMTEEILQGSLYYAGKALAKFATILWVTKDVLANAGLTATGLEKLKAEMARYVENRQRYPLYYDDSWKGIVSSAGFTNGPGADFGNTYYNDHHFHFGYFVYTWLDQGDNRAWTNTLVKDFAESEAFDYWHGHSWAKGLFESADGKDQESSGEDGFASFAVKMWGKVIGDVNMEKRGNLMLAIQARTFPAYFYLSSINTNQPPRFINNKVTGILFENKIDYATYFGTTPALIHGIHMLPLSPASTYLRPRAWVREEWDTHFNNAKVLRAVEGGWRGILYANLAIIDPKASYAFFRDGVDGLWDERWIDGGASRTWYLVWSAALGGGR</sequence>
<evidence type="ECO:0000256" key="9">
    <source>
        <dbReference type="SAM" id="MobiDB-lite"/>
    </source>
</evidence>
<dbReference type="PROSITE" id="PS52008">
    <property type="entry name" value="GH81"/>
    <property type="match status" value="1"/>
</dbReference>
<evidence type="ECO:0000313" key="12">
    <source>
        <dbReference type="EMBL" id="KAF2689955.1"/>
    </source>
</evidence>
<accession>A0A6G1JIF5</accession>
<dbReference type="GO" id="GO:0000272">
    <property type="term" value="P:polysaccharide catabolic process"/>
    <property type="evidence" value="ECO:0007669"/>
    <property type="project" value="UniProtKB-KW"/>
</dbReference>
<keyword evidence="7" id="KW-0961">Cell wall biogenesis/degradation</keyword>
<dbReference type="InterPro" id="IPR005200">
    <property type="entry name" value="Endo-beta-glucanase"/>
</dbReference>
<dbReference type="EC" id="3.2.1.39" evidence="3"/>
<dbReference type="InterPro" id="IPR040451">
    <property type="entry name" value="GH81_N"/>
</dbReference>
<name>A0A6G1JIF5_9PLEO</name>
<evidence type="ECO:0000256" key="8">
    <source>
        <dbReference type="ARBA" id="ARBA00023326"/>
    </source>
</evidence>
<keyword evidence="13" id="KW-1185">Reference proteome</keyword>
<dbReference type="GO" id="GO:0071555">
    <property type="term" value="P:cell wall organization"/>
    <property type="evidence" value="ECO:0007669"/>
    <property type="project" value="UniProtKB-KW"/>
</dbReference>
<evidence type="ECO:0000256" key="7">
    <source>
        <dbReference type="ARBA" id="ARBA00023316"/>
    </source>
</evidence>
<evidence type="ECO:0000313" key="13">
    <source>
        <dbReference type="Proteomes" id="UP000799291"/>
    </source>
</evidence>
<gene>
    <name evidence="12" type="ORF">K458DRAFT_439080</name>
</gene>
<evidence type="ECO:0000256" key="5">
    <source>
        <dbReference type="ARBA" id="ARBA00023277"/>
    </source>
</evidence>
<protein>
    <recommendedName>
        <fullName evidence="3">glucan endo-1,3-beta-D-glucosidase</fullName>
        <ecNumber evidence="3">3.2.1.39</ecNumber>
    </recommendedName>
</protein>
<comment type="similarity">
    <text evidence="2">Belongs to the glycosyl hydrolase 81 family.</text>
</comment>
<evidence type="ECO:0000256" key="3">
    <source>
        <dbReference type="ARBA" id="ARBA00012780"/>
    </source>
</evidence>